<name>A0A420XKD1_9ACTN</name>
<evidence type="ECO:0000313" key="6">
    <source>
        <dbReference type="EMBL" id="RKS68582.1"/>
    </source>
</evidence>
<dbReference type="PANTHER" id="PTHR23407">
    <property type="entry name" value="ATPASE INHIBITOR/5-FORMYLTETRAHYDROFOLATE CYCLO-LIGASE"/>
    <property type="match status" value="1"/>
</dbReference>
<dbReference type="EC" id="6.3.3.2" evidence="5"/>
<dbReference type="InterPro" id="IPR037171">
    <property type="entry name" value="NagB/RpiA_transferase-like"/>
</dbReference>
<feature type="binding site" evidence="4">
    <location>
        <begin position="139"/>
        <end position="147"/>
    </location>
    <ligand>
        <name>ATP</name>
        <dbReference type="ChEBI" id="CHEBI:30616"/>
    </ligand>
</feature>
<comment type="cofactor">
    <cofactor evidence="5">
        <name>Mg(2+)</name>
        <dbReference type="ChEBI" id="CHEBI:18420"/>
    </cofactor>
</comment>
<dbReference type="NCBIfam" id="TIGR02727">
    <property type="entry name" value="MTHFS_bact"/>
    <property type="match status" value="1"/>
</dbReference>
<protein>
    <recommendedName>
        <fullName evidence="5">5-formyltetrahydrofolate cyclo-ligase</fullName>
        <ecNumber evidence="5">6.3.3.2</ecNumber>
    </recommendedName>
</protein>
<dbReference type="PANTHER" id="PTHR23407:SF1">
    <property type="entry name" value="5-FORMYLTETRAHYDROFOLATE CYCLO-LIGASE"/>
    <property type="match status" value="1"/>
</dbReference>
<keyword evidence="3 4" id="KW-0067">ATP-binding</keyword>
<dbReference type="GO" id="GO:0005524">
    <property type="term" value="F:ATP binding"/>
    <property type="evidence" value="ECO:0007669"/>
    <property type="project" value="UniProtKB-KW"/>
</dbReference>
<dbReference type="InterPro" id="IPR024185">
    <property type="entry name" value="FTHF_cligase-like_sf"/>
</dbReference>
<dbReference type="AlphaFoldDB" id="A0A420XKD1"/>
<accession>A0A420XKD1</accession>
<evidence type="ECO:0000256" key="1">
    <source>
        <dbReference type="ARBA" id="ARBA00010638"/>
    </source>
</evidence>
<comment type="caution">
    <text evidence="6">The sequence shown here is derived from an EMBL/GenBank/DDBJ whole genome shotgun (WGS) entry which is preliminary data.</text>
</comment>
<reference evidence="6 7" key="1">
    <citation type="submission" date="2018-10" db="EMBL/GenBank/DDBJ databases">
        <title>Genomic Encyclopedia of Archaeal and Bacterial Type Strains, Phase II (KMG-II): from individual species to whole genera.</title>
        <authorList>
            <person name="Goeker M."/>
        </authorList>
    </citation>
    <scope>NUCLEOTIDE SEQUENCE [LARGE SCALE GENOMIC DNA]</scope>
    <source>
        <strain evidence="6 7">RP-AC37</strain>
    </source>
</reference>
<dbReference type="PIRSF" id="PIRSF006806">
    <property type="entry name" value="FTHF_cligase"/>
    <property type="match status" value="1"/>
</dbReference>
<dbReference type="GO" id="GO:0035999">
    <property type="term" value="P:tetrahydrofolate interconversion"/>
    <property type="evidence" value="ECO:0007669"/>
    <property type="project" value="TreeGrafter"/>
</dbReference>
<organism evidence="6 7">
    <name type="scientific">Motilibacter peucedani</name>
    <dbReference type="NCBI Taxonomy" id="598650"/>
    <lineage>
        <taxon>Bacteria</taxon>
        <taxon>Bacillati</taxon>
        <taxon>Actinomycetota</taxon>
        <taxon>Actinomycetes</taxon>
        <taxon>Motilibacterales</taxon>
        <taxon>Motilibacteraceae</taxon>
        <taxon>Motilibacter</taxon>
    </lineage>
</organism>
<keyword evidence="5" id="KW-0479">Metal-binding</keyword>
<keyword evidence="6" id="KW-0436">Ligase</keyword>
<comment type="similarity">
    <text evidence="1 5">Belongs to the 5-formyltetrahydrofolate cyclo-ligase family.</text>
</comment>
<evidence type="ECO:0000256" key="5">
    <source>
        <dbReference type="RuleBase" id="RU361279"/>
    </source>
</evidence>
<dbReference type="EMBL" id="RBWV01000016">
    <property type="protein sequence ID" value="RKS68582.1"/>
    <property type="molecule type" value="Genomic_DNA"/>
</dbReference>
<evidence type="ECO:0000256" key="4">
    <source>
        <dbReference type="PIRSR" id="PIRSR006806-1"/>
    </source>
</evidence>
<evidence type="ECO:0000313" key="7">
    <source>
        <dbReference type="Proteomes" id="UP000281955"/>
    </source>
</evidence>
<dbReference type="FunCoup" id="A0A420XKD1">
    <property type="interactions" value="30"/>
</dbReference>
<evidence type="ECO:0000256" key="3">
    <source>
        <dbReference type="ARBA" id="ARBA00022840"/>
    </source>
</evidence>
<dbReference type="Pfam" id="PF01812">
    <property type="entry name" value="5-FTHF_cyc-lig"/>
    <property type="match status" value="1"/>
</dbReference>
<keyword evidence="5" id="KW-0460">Magnesium</keyword>
<dbReference type="Proteomes" id="UP000281955">
    <property type="component" value="Unassembled WGS sequence"/>
</dbReference>
<dbReference type="SUPFAM" id="SSF100950">
    <property type="entry name" value="NagB/RpiA/CoA transferase-like"/>
    <property type="match status" value="1"/>
</dbReference>
<evidence type="ECO:0000256" key="2">
    <source>
        <dbReference type="ARBA" id="ARBA00022741"/>
    </source>
</evidence>
<dbReference type="GO" id="GO:0046872">
    <property type="term" value="F:metal ion binding"/>
    <property type="evidence" value="ECO:0007669"/>
    <property type="project" value="UniProtKB-KW"/>
</dbReference>
<keyword evidence="7" id="KW-1185">Reference proteome</keyword>
<proteinExistence type="inferred from homology"/>
<dbReference type="InterPro" id="IPR002698">
    <property type="entry name" value="FTHF_cligase"/>
</dbReference>
<dbReference type="Gene3D" id="3.40.50.10420">
    <property type="entry name" value="NagB/RpiA/CoA transferase-like"/>
    <property type="match status" value="1"/>
</dbReference>
<dbReference type="InParanoid" id="A0A420XKD1"/>
<feature type="binding site" evidence="4">
    <location>
        <position position="60"/>
    </location>
    <ligand>
        <name>substrate</name>
    </ligand>
</feature>
<dbReference type="OrthoDB" id="3242798at2"/>
<gene>
    <name evidence="6" type="ORF">CLV35_3710</name>
</gene>
<comment type="catalytic activity">
    <reaction evidence="5">
        <text>(6S)-5-formyl-5,6,7,8-tetrahydrofolate + ATP = (6R)-5,10-methenyltetrahydrofolate + ADP + phosphate</text>
        <dbReference type="Rhea" id="RHEA:10488"/>
        <dbReference type="ChEBI" id="CHEBI:30616"/>
        <dbReference type="ChEBI" id="CHEBI:43474"/>
        <dbReference type="ChEBI" id="CHEBI:57455"/>
        <dbReference type="ChEBI" id="CHEBI:57457"/>
        <dbReference type="ChEBI" id="CHEBI:456216"/>
        <dbReference type="EC" id="6.3.3.2"/>
    </reaction>
</comment>
<feature type="binding site" evidence="4">
    <location>
        <begin position="9"/>
        <end position="13"/>
    </location>
    <ligand>
        <name>ATP</name>
        <dbReference type="ChEBI" id="CHEBI:30616"/>
    </ligand>
</feature>
<dbReference type="GO" id="GO:0030272">
    <property type="term" value="F:5-formyltetrahydrofolate cyclo-ligase activity"/>
    <property type="evidence" value="ECO:0007669"/>
    <property type="project" value="UniProtKB-EC"/>
</dbReference>
<dbReference type="GO" id="GO:0009396">
    <property type="term" value="P:folic acid-containing compound biosynthetic process"/>
    <property type="evidence" value="ECO:0007669"/>
    <property type="project" value="TreeGrafter"/>
</dbReference>
<sequence length="200" mass="20645">MGAAATNSKITLRDALRTARRERAAGSAAADDAARCAALLALPELRAAGCVAAYAAVPSEPDPAAAVAALRERGVRVLLPRLLPDLDLDWAEWHGGALVASPVRPRLREPAGRGLGRDALADADVVVVPALAVAPGGARLGQGGGSYDRALLRARPSALLVALVGDDEVVEELPAEPHDVRVDLAVTPTRVVRLRHSGPP</sequence>
<keyword evidence="2 4" id="KW-0547">Nucleotide-binding</keyword>